<evidence type="ECO:0008006" key="3">
    <source>
        <dbReference type="Google" id="ProtNLM"/>
    </source>
</evidence>
<accession>A0A379E6H6</accession>
<organism evidence="1 2">
    <name type="scientific">Porphyromonas macacae</name>
    <dbReference type="NCBI Taxonomy" id="28115"/>
    <lineage>
        <taxon>Bacteria</taxon>
        <taxon>Pseudomonadati</taxon>
        <taxon>Bacteroidota</taxon>
        <taxon>Bacteroidia</taxon>
        <taxon>Bacteroidales</taxon>
        <taxon>Porphyromonadaceae</taxon>
        <taxon>Porphyromonas</taxon>
    </lineage>
</organism>
<dbReference type="InterPro" id="IPR039498">
    <property type="entry name" value="NTP_transf_5"/>
</dbReference>
<gene>
    <name evidence="1" type="ORF">NCTC11632_00329</name>
</gene>
<protein>
    <recommendedName>
        <fullName evidence="3">Nucleotidyltransferase family protein</fullName>
    </recommendedName>
</protein>
<dbReference type="EMBL" id="UGTF01000002">
    <property type="protein sequence ID" value="SUB88266.1"/>
    <property type="molecule type" value="Genomic_DNA"/>
</dbReference>
<reference evidence="1 2" key="1">
    <citation type="submission" date="2018-06" db="EMBL/GenBank/DDBJ databases">
        <authorList>
            <consortium name="Pathogen Informatics"/>
            <person name="Doyle S."/>
        </authorList>
    </citation>
    <scope>NUCLEOTIDE SEQUENCE [LARGE SCALE GENOMIC DNA]</scope>
    <source>
        <strain evidence="1 2">NCTC11632</strain>
    </source>
</reference>
<evidence type="ECO:0000313" key="2">
    <source>
        <dbReference type="Proteomes" id="UP000254156"/>
    </source>
</evidence>
<dbReference type="AlphaFoldDB" id="A0A379E6H6"/>
<dbReference type="Pfam" id="PF14907">
    <property type="entry name" value="NTP_transf_5"/>
    <property type="match status" value="1"/>
</dbReference>
<name>A0A379E6H6_9PORP</name>
<evidence type="ECO:0000313" key="1">
    <source>
        <dbReference type="EMBL" id="SUB88266.1"/>
    </source>
</evidence>
<dbReference type="Proteomes" id="UP000254156">
    <property type="component" value="Unassembled WGS sequence"/>
</dbReference>
<dbReference type="RefSeq" id="WP_081774509.1">
    <property type="nucleotide sequence ID" value="NZ_JBGYTE010000042.1"/>
</dbReference>
<proteinExistence type="predicted"/>
<sequence>MNIYPQFLELLSAAIWNRRANMTLFREMDERKWQDLIQLTKKQRVIGLISDAIQTLPKERQPPKAIRIKLLLLTEKIEEANLSLNKKLIKISEEYNRKEFKFALLKGQGNAVFYPNPLHRTSGDIDLYLYRKDDYERAKKWIRNRNFSHDLESIHHIGFVYESAHIENHRYVTYFTKKKYDRLLACAINRIIENDAFEWIRIENTPIRVLPVEFNAFYIYLHLFHHFISNGIGFRQVCDWLLILSENDSRIDKKRFTELAEQFDLLKAMQTTAYACIKYLGTKPEIFPFELKQDTKYTDLLITDILEGGHFGYHRNGMEKKRSLWAGRWFRYTVAVKRAFKFGFIAPSHIFLVPLSKAITRLKLTLKRKE</sequence>